<protein>
    <submittedName>
        <fullName evidence="3">Uncharacterized protein</fullName>
    </submittedName>
</protein>
<name>B9LWI0_HALLT</name>
<feature type="compositionally biased region" description="Low complexity" evidence="1">
    <location>
        <begin position="12"/>
        <end position="22"/>
    </location>
</feature>
<keyword evidence="2" id="KW-0472">Membrane</keyword>
<reference evidence="3 4" key="1">
    <citation type="journal article" date="2016" name="Stand. Genomic Sci.">
        <title>Complete genome sequence of the Antarctic Halorubrum lacusprofundi type strain ACAM 34.</title>
        <authorList>
            <person name="Anderson I.J."/>
            <person name="DasSarma P."/>
            <person name="Lucas S."/>
            <person name="Copeland A."/>
            <person name="Lapidus A."/>
            <person name="Del Rio T.G."/>
            <person name="Tice H."/>
            <person name="Dalin E."/>
            <person name="Bruce D.C."/>
            <person name="Goodwin L."/>
            <person name="Pitluck S."/>
            <person name="Sims D."/>
            <person name="Brettin T.S."/>
            <person name="Detter J.C."/>
            <person name="Han C.S."/>
            <person name="Larimer F."/>
            <person name="Hauser L."/>
            <person name="Land M."/>
            <person name="Ivanova N."/>
            <person name="Richardson P."/>
            <person name="Cavicchioli R."/>
            <person name="DasSarma S."/>
            <person name="Woese C.R."/>
            <person name="Kyrpides N.C."/>
        </authorList>
    </citation>
    <scope>NUCLEOTIDE SEQUENCE [LARGE SCALE GENOMIC DNA]</scope>
    <source>
        <strain evidence="4">ATCC 49239 / DSM 5036 / JCM 8891 / ACAM 34</strain>
    </source>
</reference>
<dbReference type="GeneID" id="7402441"/>
<feature type="transmembrane region" description="Helical" evidence="2">
    <location>
        <begin position="171"/>
        <end position="190"/>
    </location>
</feature>
<feature type="transmembrane region" description="Helical" evidence="2">
    <location>
        <begin position="148"/>
        <end position="165"/>
    </location>
</feature>
<dbReference type="Pfam" id="PF24838">
    <property type="entry name" value="8xMP"/>
    <property type="match status" value="1"/>
</dbReference>
<gene>
    <name evidence="3" type="ordered locus">Hlac_3295</name>
</gene>
<sequence length="209" mass="23800">MTEDNEDRRSNQVDNGGDNNQNPALEQWKFYGQTTLDVSNRRLKNNRFYQKLVLGTFAGVGAGVKLGVVTSIVLLLVGIVGVALSILWMAHIISYKQLNSGKYRVLSEIAKEDLPMEPFQEEWDQLKRGRDPEEYITHTSVEIWWPRVTLWVFGLMIIAGGLQKINAIDLLTPLSLIWSGVMAVYGLAAFRGRWTPFDSIGPYWKQRKK</sequence>
<dbReference type="RefSeq" id="WP_012660038.1">
    <property type="nucleotide sequence ID" value="NC_012030.1"/>
</dbReference>
<dbReference type="AlphaFoldDB" id="B9LWI0"/>
<feature type="region of interest" description="Disordered" evidence="1">
    <location>
        <begin position="1"/>
        <end position="24"/>
    </location>
</feature>
<organism evidence="3 4">
    <name type="scientific">Halorubrum lacusprofundi (strain ATCC 49239 / DSM 5036 / JCM 8891 / ACAM 34)</name>
    <dbReference type="NCBI Taxonomy" id="416348"/>
    <lineage>
        <taxon>Archaea</taxon>
        <taxon>Methanobacteriati</taxon>
        <taxon>Methanobacteriota</taxon>
        <taxon>Stenosarchaea group</taxon>
        <taxon>Halobacteria</taxon>
        <taxon>Halobacteriales</taxon>
        <taxon>Haloferacaceae</taxon>
        <taxon>Halorubrum</taxon>
    </lineage>
</organism>
<proteinExistence type="predicted"/>
<evidence type="ECO:0000256" key="1">
    <source>
        <dbReference type="SAM" id="MobiDB-lite"/>
    </source>
</evidence>
<keyword evidence="4" id="KW-1185">Reference proteome</keyword>
<dbReference type="KEGG" id="hla:Hlac_3295"/>
<geneLocation type="plasmid" evidence="3 4">
    <name>pHLAC01</name>
</geneLocation>
<accession>B9LWI0</accession>
<dbReference type="InterPro" id="IPR056918">
    <property type="entry name" value="8xMP"/>
</dbReference>
<evidence type="ECO:0000313" key="3">
    <source>
        <dbReference type="EMBL" id="ACM58821.1"/>
    </source>
</evidence>
<evidence type="ECO:0000256" key="2">
    <source>
        <dbReference type="SAM" id="Phobius"/>
    </source>
</evidence>
<feature type="transmembrane region" description="Helical" evidence="2">
    <location>
        <begin position="72"/>
        <end position="94"/>
    </location>
</feature>
<feature type="transmembrane region" description="Helical" evidence="2">
    <location>
        <begin position="48"/>
        <end position="66"/>
    </location>
</feature>
<keyword evidence="2" id="KW-0812">Transmembrane</keyword>
<dbReference type="HOGENOM" id="CLU_1313098_0_0_2"/>
<evidence type="ECO:0000313" key="4">
    <source>
        <dbReference type="Proteomes" id="UP000000740"/>
    </source>
</evidence>
<feature type="compositionally biased region" description="Basic and acidic residues" evidence="1">
    <location>
        <begin position="1"/>
        <end position="11"/>
    </location>
</feature>
<dbReference type="eggNOG" id="arCOG13036">
    <property type="taxonomic scope" value="Archaea"/>
</dbReference>
<dbReference type="EMBL" id="CP001367">
    <property type="protein sequence ID" value="ACM58821.1"/>
    <property type="molecule type" value="Genomic_DNA"/>
</dbReference>
<dbReference type="Proteomes" id="UP000000740">
    <property type="component" value="Plasmid pHLAC01"/>
</dbReference>
<keyword evidence="2" id="KW-1133">Transmembrane helix</keyword>
<keyword evidence="3" id="KW-0614">Plasmid</keyword>